<accession>X1DBA0</accession>
<gene>
    <name evidence="1" type="ORF">S01H4_62235</name>
</gene>
<proteinExistence type="predicted"/>
<feature type="non-terminal residue" evidence="1">
    <location>
        <position position="1"/>
    </location>
</feature>
<name>X1DBA0_9ZZZZ</name>
<dbReference type="AlphaFoldDB" id="X1DBA0"/>
<evidence type="ECO:0000313" key="1">
    <source>
        <dbReference type="EMBL" id="GAH05590.1"/>
    </source>
</evidence>
<comment type="caution">
    <text evidence="1">The sequence shown here is derived from an EMBL/GenBank/DDBJ whole genome shotgun (WGS) entry which is preliminary data.</text>
</comment>
<sequence>KKIQLLIVPDKESGLSEVKFLHEGEFLGIQKVKNIELNLVRF</sequence>
<protein>
    <submittedName>
        <fullName evidence="1">Uncharacterized protein</fullName>
    </submittedName>
</protein>
<organism evidence="1">
    <name type="scientific">marine sediment metagenome</name>
    <dbReference type="NCBI Taxonomy" id="412755"/>
    <lineage>
        <taxon>unclassified sequences</taxon>
        <taxon>metagenomes</taxon>
        <taxon>ecological metagenomes</taxon>
    </lineage>
</organism>
<reference evidence="1" key="1">
    <citation type="journal article" date="2014" name="Front. Microbiol.">
        <title>High frequency of phylogenetically diverse reductive dehalogenase-homologous genes in deep subseafloor sedimentary metagenomes.</title>
        <authorList>
            <person name="Kawai M."/>
            <person name="Futagami T."/>
            <person name="Toyoda A."/>
            <person name="Takaki Y."/>
            <person name="Nishi S."/>
            <person name="Hori S."/>
            <person name="Arai W."/>
            <person name="Tsubouchi T."/>
            <person name="Morono Y."/>
            <person name="Uchiyama I."/>
            <person name="Ito T."/>
            <person name="Fujiyama A."/>
            <person name="Inagaki F."/>
            <person name="Takami H."/>
        </authorList>
    </citation>
    <scope>NUCLEOTIDE SEQUENCE</scope>
    <source>
        <strain evidence="1">Expedition CK06-06</strain>
    </source>
</reference>
<dbReference type="EMBL" id="BART01037095">
    <property type="protein sequence ID" value="GAH05590.1"/>
    <property type="molecule type" value="Genomic_DNA"/>
</dbReference>